<dbReference type="Pfam" id="PF06776">
    <property type="entry name" value="IalB"/>
    <property type="match status" value="1"/>
</dbReference>
<protein>
    <submittedName>
        <fullName evidence="3">Invasion associated locus B family protein</fullName>
    </submittedName>
</protein>
<evidence type="ECO:0000313" key="4">
    <source>
        <dbReference type="Proteomes" id="UP001597371"/>
    </source>
</evidence>
<reference evidence="4" key="1">
    <citation type="journal article" date="2019" name="Int. J. Syst. Evol. Microbiol.">
        <title>The Global Catalogue of Microorganisms (GCM) 10K type strain sequencing project: providing services to taxonomists for standard genome sequencing and annotation.</title>
        <authorList>
            <consortium name="The Broad Institute Genomics Platform"/>
            <consortium name="The Broad Institute Genome Sequencing Center for Infectious Disease"/>
            <person name="Wu L."/>
            <person name="Ma J."/>
        </authorList>
    </citation>
    <scope>NUCLEOTIDE SEQUENCE [LARGE SCALE GENOMIC DNA]</scope>
    <source>
        <strain evidence="4">ZS-35-S2</strain>
    </source>
</reference>
<proteinExistence type="predicted"/>
<dbReference type="InterPro" id="IPR010642">
    <property type="entry name" value="Invasion_prot_B"/>
</dbReference>
<dbReference type="InterPro" id="IPR038696">
    <property type="entry name" value="IalB_sf"/>
</dbReference>
<organism evidence="3 4">
    <name type="scientific">Aureimonas populi</name>
    <dbReference type="NCBI Taxonomy" id="1701758"/>
    <lineage>
        <taxon>Bacteria</taxon>
        <taxon>Pseudomonadati</taxon>
        <taxon>Pseudomonadota</taxon>
        <taxon>Alphaproteobacteria</taxon>
        <taxon>Hyphomicrobiales</taxon>
        <taxon>Aurantimonadaceae</taxon>
        <taxon>Aureimonas</taxon>
    </lineage>
</organism>
<evidence type="ECO:0000313" key="3">
    <source>
        <dbReference type="EMBL" id="MFD2237762.1"/>
    </source>
</evidence>
<feature type="chain" id="PRO_5046833717" evidence="2">
    <location>
        <begin position="31"/>
        <end position="207"/>
    </location>
</feature>
<dbReference type="EMBL" id="JBHUIJ010000012">
    <property type="protein sequence ID" value="MFD2237762.1"/>
    <property type="molecule type" value="Genomic_DNA"/>
</dbReference>
<name>A0ABW5CM15_9HYPH</name>
<sequence length="207" mass="22645">MKIRSLKVDRLAAAGLLALVAAGVPSQGNAQAVPTEWFKVCAPQGENTICNTQYTLVADTRQLITAVNLIDVSGQVNQRVLQAVVPTGRVIPAGVQIQVDTNAPQTLNFSVCFPDRCIAEVELTQQMVDSMKRGSTLKITSTNFQRQTNPIDVTLVGFTQAFDGPPREQPELEARQQQLNEALQQQAAERRQRFEEAQSQALDAEAQ</sequence>
<feature type="signal peptide" evidence="2">
    <location>
        <begin position="1"/>
        <end position="30"/>
    </location>
</feature>
<dbReference type="Proteomes" id="UP001597371">
    <property type="component" value="Unassembled WGS sequence"/>
</dbReference>
<evidence type="ECO:0000256" key="1">
    <source>
        <dbReference type="SAM" id="MobiDB-lite"/>
    </source>
</evidence>
<feature type="region of interest" description="Disordered" evidence="1">
    <location>
        <begin position="182"/>
        <end position="207"/>
    </location>
</feature>
<keyword evidence="4" id="KW-1185">Reference proteome</keyword>
<comment type="caution">
    <text evidence="3">The sequence shown here is derived from an EMBL/GenBank/DDBJ whole genome shotgun (WGS) entry which is preliminary data.</text>
</comment>
<gene>
    <name evidence="3" type="ORF">ACFSKQ_09845</name>
</gene>
<evidence type="ECO:0000256" key="2">
    <source>
        <dbReference type="SAM" id="SignalP"/>
    </source>
</evidence>
<dbReference type="Gene3D" id="2.60.40.1880">
    <property type="entry name" value="Invasion associated locus B (IalB) protein"/>
    <property type="match status" value="1"/>
</dbReference>
<keyword evidence="2" id="KW-0732">Signal</keyword>
<accession>A0ABW5CM15</accession>
<dbReference type="RefSeq" id="WP_245195500.1">
    <property type="nucleotide sequence ID" value="NZ_CP072611.1"/>
</dbReference>